<dbReference type="PANTHER" id="PTHR11937">
    <property type="entry name" value="ACTIN"/>
    <property type="match status" value="1"/>
</dbReference>
<reference evidence="5" key="1">
    <citation type="submission" date="2016-05" db="EMBL/GenBank/DDBJ databases">
        <title>Comparative genomics of biotechnologically important yeasts.</title>
        <authorList>
            <consortium name="DOE Joint Genome Institute"/>
            <person name="Riley R."/>
            <person name="Haridas S."/>
            <person name="Wolfe K.H."/>
            <person name="Lopes M.R."/>
            <person name="Hittinger C.T."/>
            <person name="Goker M."/>
            <person name="Salamov A."/>
            <person name="Wisecaver J."/>
            <person name="Long T.M."/>
            <person name="Aerts A.L."/>
            <person name="Barry K."/>
            <person name="Choi C."/>
            <person name="Clum A."/>
            <person name="Coughlan A.Y."/>
            <person name="Deshpande S."/>
            <person name="Douglass A.P."/>
            <person name="Hanson S.J."/>
            <person name="Klenk H.-P."/>
            <person name="Labutti K."/>
            <person name="Lapidus A."/>
            <person name="Lindquist E."/>
            <person name="Lipzen A."/>
            <person name="Meier-Kolthoff J.P."/>
            <person name="Ohm R.A."/>
            <person name="Otillar R.P."/>
            <person name="Pangilinan J."/>
            <person name="Peng Y."/>
            <person name="Rokas A."/>
            <person name="Rosa C.A."/>
            <person name="Scheuner C."/>
            <person name="Sibirny A.A."/>
            <person name="Slot J.C."/>
            <person name="Stielow J.B."/>
            <person name="Sun H."/>
            <person name="Kurtzman C.P."/>
            <person name="Blackwell M."/>
            <person name="Grigoriev I.V."/>
            <person name="Jeffries T.W."/>
        </authorList>
    </citation>
    <scope>NUCLEOTIDE SEQUENCE [LARGE SCALE GENOMIC DNA]</scope>
    <source>
        <strain evidence="5">NRRL Y-17324</strain>
    </source>
</reference>
<dbReference type="EMBL" id="KV453911">
    <property type="protein sequence ID" value="ODV79974.1"/>
    <property type="molecule type" value="Genomic_DNA"/>
</dbReference>
<protein>
    <submittedName>
        <fullName evidence="4">Actin-like ATPase domain-containing protein</fullName>
    </submittedName>
</protein>
<proteinExistence type="inferred from homology"/>
<evidence type="ECO:0000256" key="3">
    <source>
        <dbReference type="SAM" id="MobiDB-lite"/>
    </source>
</evidence>
<evidence type="ECO:0000313" key="4">
    <source>
        <dbReference type="EMBL" id="ODV79974.1"/>
    </source>
</evidence>
<dbReference type="RefSeq" id="XP_020065096.1">
    <property type="nucleotide sequence ID" value="XM_020209587.1"/>
</dbReference>
<dbReference type="STRING" id="984487.A0A1E4SKE5"/>
<dbReference type="Proteomes" id="UP000094285">
    <property type="component" value="Unassembled WGS sequence"/>
</dbReference>
<feature type="region of interest" description="Disordered" evidence="3">
    <location>
        <begin position="497"/>
        <end position="531"/>
    </location>
</feature>
<feature type="region of interest" description="Disordered" evidence="3">
    <location>
        <begin position="376"/>
        <end position="404"/>
    </location>
</feature>
<evidence type="ECO:0000256" key="2">
    <source>
        <dbReference type="SAM" id="Coils"/>
    </source>
</evidence>
<dbReference type="Gene3D" id="3.90.640.10">
    <property type="entry name" value="Actin, Chain A, domain 4"/>
    <property type="match status" value="2"/>
</dbReference>
<dbReference type="GeneID" id="30983723"/>
<dbReference type="FunFam" id="3.30.420.40:FF:000058">
    <property type="entry name" value="Putative actin-related protein 5"/>
    <property type="match status" value="1"/>
</dbReference>
<dbReference type="AlphaFoldDB" id="A0A1E4SKE5"/>
<dbReference type="OrthoDB" id="7340501at2759"/>
<dbReference type="InterPro" id="IPR043129">
    <property type="entry name" value="ATPase_NBD"/>
</dbReference>
<sequence>MAPSKIKQEEAALPPQEVYYLKETPTPLTPEPFYTNYHQGVPIALDIGASSFKVGLTNANEPNNVFPSVLARYRYRKKPVTVTIVGNDVYRDPLLKTSIKSPFDGPLLTNWDYVESMLDYTFEHLGVTSNNGKLNNPIIMTEPVGCPLSQRTNMYELLFEAYQAPKVTFGIDSLFAFHANSKPNSDGLVIGTGHELTHVIPVVGGKGILLQTKRIDWGGNLSQQFLARLLGMKYPYFPSKITSDHTTNMFKDFCYILENYSDQLKGFLDMPNLEQNDVVIQAPVDLSLHTVKKKSEEELAKQLQRKKEQGRRLQEQQQQKRLEKKIQKQEELDYYSKLRDEIATISKQEQLDRVVDEGFEDLGEFNKYVKNLEKTLKSKDDDEDEGPVDPATAWPLVDIPDDQLNDEQIKEKRKQKLLKGNYDARERNKEIQRQEEEAKLQREKEEIEWRERDLEDWSNSKRLKVAELIGKHTEKVKLLESFKDRKSMAAQQRMKNITDLANDQSVGASGNASNRKRRRAAASIDNDPTDTFGANDDDWGVYREITNSSLEEDLDQISKQIVAIEEDLLNYDPSFHHEDTFSASQTFDWQNLVLHKFVHGPRPNLNLALQTEGIPAEEIANHPEIILKNHQMHLNIERIRVPEVLFQPHTAGLDQAGIIELLSDLLWKRLDGNFNPGGQAYNLIQNILITGGLANLKNFDKRVQTELTGVLPVGAPLKVRTAKNPITDAWKGMQKWSQDEESKHSYVSKAEYEEYGPEYIKEHGLGNVCLR</sequence>
<comment type="similarity">
    <text evidence="1">Belongs to the actin family.</text>
</comment>
<gene>
    <name evidence="4" type="ORF">CANTADRAFT_48482</name>
</gene>
<accession>A0A1E4SKE5</accession>
<evidence type="ECO:0000256" key="1">
    <source>
        <dbReference type="RuleBase" id="RU000487"/>
    </source>
</evidence>
<dbReference type="Pfam" id="PF00022">
    <property type="entry name" value="Actin"/>
    <property type="match status" value="2"/>
</dbReference>
<dbReference type="CDD" id="cd10211">
    <property type="entry name" value="ASKHA_NBD_Arp5"/>
    <property type="match status" value="1"/>
</dbReference>
<feature type="compositionally biased region" description="Polar residues" evidence="3">
    <location>
        <begin position="497"/>
        <end position="507"/>
    </location>
</feature>
<feature type="coiled-coil region" evidence="2">
    <location>
        <begin position="421"/>
        <end position="453"/>
    </location>
</feature>
<dbReference type="GO" id="GO:0006338">
    <property type="term" value="P:chromatin remodeling"/>
    <property type="evidence" value="ECO:0007669"/>
    <property type="project" value="EnsemblFungi"/>
</dbReference>
<evidence type="ECO:0000313" key="5">
    <source>
        <dbReference type="Proteomes" id="UP000094285"/>
    </source>
</evidence>
<organism evidence="4 5">
    <name type="scientific">Suhomyces tanzawaensis NRRL Y-17324</name>
    <dbReference type="NCBI Taxonomy" id="984487"/>
    <lineage>
        <taxon>Eukaryota</taxon>
        <taxon>Fungi</taxon>
        <taxon>Dikarya</taxon>
        <taxon>Ascomycota</taxon>
        <taxon>Saccharomycotina</taxon>
        <taxon>Pichiomycetes</taxon>
        <taxon>Debaryomycetaceae</taxon>
        <taxon>Suhomyces</taxon>
    </lineage>
</organism>
<dbReference type="GO" id="GO:0030234">
    <property type="term" value="F:enzyme regulator activity"/>
    <property type="evidence" value="ECO:0007669"/>
    <property type="project" value="EnsemblFungi"/>
</dbReference>
<feature type="coiled-coil region" evidence="2">
    <location>
        <begin position="292"/>
        <end position="332"/>
    </location>
</feature>
<dbReference type="GO" id="GO:0031011">
    <property type="term" value="C:Ino80 complex"/>
    <property type="evidence" value="ECO:0007669"/>
    <property type="project" value="EnsemblFungi"/>
</dbReference>
<dbReference type="Gene3D" id="3.30.420.40">
    <property type="match status" value="4"/>
</dbReference>
<dbReference type="SMART" id="SM00268">
    <property type="entry name" value="ACTIN"/>
    <property type="match status" value="1"/>
</dbReference>
<dbReference type="InterPro" id="IPR004000">
    <property type="entry name" value="Actin"/>
</dbReference>
<name>A0A1E4SKE5_9ASCO</name>
<keyword evidence="2" id="KW-0175">Coiled coil</keyword>
<keyword evidence="5" id="KW-1185">Reference proteome</keyword>
<dbReference type="SUPFAM" id="SSF53067">
    <property type="entry name" value="Actin-like ATPase domain"/>
    <property type="match status" value="2"/>
</dbReference>